<keyword evidence="2" id="KW-1185">Reference proteome</keyword>
<evidence type="ECO:0000313" key="2">
    <source>
        <dbReference type="Proteomes" id="UP001202289"/>
    </source>
</evidence>
<organism evidence="1 2">
    <name type="scientific">Bacillus cytotoxicus</name>
    <dbReference type="NCBI Taxonomy" id="580165"/>
    <lineage>
        <taxon>Bacteria</taxon>
        <taxon>Bacillati</taxon>
        <taxon>Bacillota</taxon>
        <taxon>Bacilli</taxon>
        <taxon>Bacillales</taxon>
        <taxon>Bacillaceae</taxon>
        <taxon>Bacillus</taxon>
        <taxon>Bacillus cereus group</taxon>
    </lineage>
</organism>
<sequence length="67" mass="7579">MMKGIYGIVCTIICLTGLSWYTERYYEGVISGFISGFCMSIAVFMNVISIILVLLQLKINERKEGTF</sequence>
<name>A0ACC6A0Y6_9BACI</name>
<reference evidence="1" key="1">
    <citation type="submission" date="2022-05" db="EMBL/GenBank/DDBJ databases">
        <title>Comparative Genomics of Spacecraft Associated Microbes.</title>
        <authorList>
            <person name="Tran M.T."/>
            <person name="Wright A."/>
            <person name="Seuylemezian A."/>
            <person name="Eisen J."/>
            <person name="Coil D."/>
        </authorList>
    </citation>
    <scope>NUCLEOTIDE SEQUENCE</scope>
    <source>
        <strain evidence="1">FAIRING 10M-2.2</strain>
    </source>
</reference>
<gene>
    <name evidence="1" type="ORF">M3215_00280</name>
</gene>
<protein>
    <submittedName>
        <fullName evidence="1">Uncharacterized protein</fullName>
    </submittedName>
</protein>
<dbReference type="EMBL" id="JAMBOP010000001">
    <property type="protein sequence ID" value="MCM3734313.1"/>
    <property type="molecule type" value="Genomic_DNA"/>
</dbReference>
<comment type="caution">
    <text evidence="1">The sequence shown here is derived from an EMBL/GenBank/DDBJ whole genome shotgun (WGS) entry which is preliminary data.</text>
</comment>
<dbReference type="Proteomes" id="UP001202289">
    <property type="component" value="Unassembled WGS sequence"/>
</dbReference>
<evidence type="ECO:0000313" key="1">
    <source>
        <dbReference type="EMBL" id="MCM3734313.1"/>
    </source>
</evidence>
<accession>A0ACC6A0Y6</accession>
<proteinExistence type="predicted"/>